<evidence type="ECO:0000256" key="5">
    <source>
        <dbReference type="ARBA" id="ARBA00022553"/>
    </source>
</evidence>
<dbReference type="PROSITE" id="PS50109">
    <property type="entry name" value="HIS_KIN"/>
    <property type="match status" value="1"/>
</dbReference>
<evidence type="ECO:0000259" key="15">
    <source>
        <dbReference type="PROSITE" id="PS50109"/>
    </source>
</evidence>
<comment type="subcellular location">
    <subcellularLocation>
        <location evidence="2">Cell membrane</location>
        <topology evidence="2">Multi-pass membrane protein</topology>
    </subcellularLocation>
</comment>
<evidence type="ECO:0000256" key="1">
    <source>
        <dbReference type="ARBA" id="ARBA00000085"/>
    </source>
</evidence>
<dbReference type="CDD" id="cd00082">
    <property type="entry name" value="HisKA"/>
    <property type="match status" value="1"/>
</dbReference>
<dbReference type="InterPro" id="IPR003594">
    <property type="entry name" value="HATPase_dom"/>
</dbReference>
<dbReference type="InterPro" id="IPR038515">
    <property type="entry name" value="CpxA_peri_sf"/>
</dbReference>
<feature type="domain" description="Histidine kinase" evidence="15">
    <location>
        <begin position="246"/>
        <end position="459"/>
    </location>
</feature>
<name>A0A4R1KYH6_9PAST</name>
<evidence type="ECO:0000256" key="12">
    <source>
        <dbReference type="ARBA" id="ARBA00023012"/>
    </source>
</evidence>
<sequence length="460" mass="53307">MKVTINFLSAKIFALFWCIFGLLLLVAYFIPQLDTRLYVDLTSKEINKYHQDIVSAVRTQQFSRLLVTPEPLIEEKLNFTRPVLVDNERNIIGAKKNEIVYIQDFIHHSHDVLRPQSRTFYNLLIAGPFSIHLVDEDKQFAYFVYFITNVDPQRAIVNYTFDHPLFLIMLLMLISTPILAWLAYSLTQPIRRLQRAANAVALGDFRVNKELETIGVVELRQVGKSFNQMAQSLADIINTRQYMMSVVSHELRTPLTRLQLALGLIRRKMGDSKELQRIEMETNRLNQMMNDLLLVSATQVENSLYRKCISLLQIYQNVLNDAIFEAKELHIEMHIKQQIKSPEKCFIYGNLEGLSRALENVIRNALKYTKSMIEVSFLLRNNQVFIMIDDNGQGLPEAEYKHIFNPFYRVDEERTQIKQGAGLGLTIVYSTVKSHQGEVWAEKSHLGGLRIVIKLPLWQD</sequence>
<dbReference type="Pfam" id="PF02518">
    <property type="entry name" value="HATPase_c"/>
    <property type="match status" value="1"/>
</dbReference>
<feature type="domain" description="HAMP" evidence="16">
    <location>
        <begin position="184"/>
        <end position="238"/>
    </location>
</feature>
<dbReference type="AlphaFoldDB" id="A0A4R1KYH6"/>
<evidence type="ECO:0000256" key="4">
    <source>
        <dbReference type="ARBA" id="ARBA00022475"/>
    </source>
</evidence>
<dbReference type="EC" id="2.7.13.3" evidence="3"/>
<dbReference type="InterPro" id="IPR003660">
    <property type="entry name" value="HAMP_dom"/>
</dbReference>
<dbReference type="InterPro" id="IPR004358">
    <property type="entry name" value="Sig_transdc_His_kin-like_C"/>
</dbReference>
<dbReference type="InterPro" id="IPR036097">
    <property type="entry name" value="HisK_dim/P_sf"/>
</dbReference>
<protein>
    <recommendedName>
        <fullName evidence="3">histidine kinase</fullName>
        <ecNumber evidence="3">2.7.13.3</ecNumber>
    </recommendedName>
</protein>
<dbReference type="SUPFAM" id="SSF55874">
    <property type="entry name" value="ATPase domain of HSP90 chaperone/DNA topoisomerase II/histidine kinase"/>
    <property type="match status" value="1"/>
</dbReference>
<dbReference type="InterPro" id="IPR058125">
    <property type="entry name" value="CpxA"/>
</dbReference>
<keyword evidence="10" id="KW-0067">ATP-binding</keyword>
<keyword evidence="12" id="KW-0902">Two-component regulatory system</keyword>
<dbReference type="InterPro" id="IPR050398">
    <property type="entry name" value="HssS/ArlS-like"/>
</dbReference>
<evidence type="ECO:0000313" key="18">
    <source>
        <dbReference type="Proteomes" id="UP000295496"/>
    </source>
</evidence>
<dbReference type="SUPFAM" id="SSF47384">
    <property type="entry name" value="Homodimeric domain of signal transducing histidine kinase"/>
    <property type="match status" value="1"/>
</dbReference>
<accession>A0A4R1KYH6</accession>
<dbReference type="Gene3D" id="1.10.287.130">
    <property type="match status" value="1"/>
</dbReference>
<feature type="transmembrane region" description="Helical" evidence="14">
    <location>
        <begin position="12"/>
        <end position="30"/>
    </location>
</feature>
<keyword evidence="7 14" id="KW-0812">Transmembrane</keyword>
<dbReference type="PANTHER" id="PTHR45528:SF1">
    <property type="entry name" value="SENSOR HISTIDINE KINASE CPXA"/>
    <property type="match status" value="1"/>
</dbReference>
<dbReference type="Gene3D" id="3.30.565.10">
    <property type="entry name" value="Histidine kinase-like ATPase, C-terminal domain"/>
    <property type="match status" value="1"/>
</dbReference>
<evidence type="ECO:0000256" key="9">
    <source>
        <dbReference type="ARBA" id="ARBA00022777"/>
    </source>
</evidence>
<dbReference type="Gene3D" id="6.10.340.10">
    <property type="match status" value="1"/>
</dbReference>
<keyword evidence="5" id="KW-0597">Phosphoprotein</keyword>
<proteinExistence type="predicted"/>
<feature type="transmembrane region" description="Helical" evidence="14">
    <location>
        <begin position="165"/>
        <end position="186"/>
    </location>
</feature>
<keyword evidence="9 17" id="KW-0418">Kinase</keyword>
<dbReference type="SUPFAM" id="SSF158472">
    <property type="entry name" value="HAMP domain-like"/>
    <property type="match status" value="1"/>
</dbReference>
<dbReference type="SMART" id="SM00304">
    <property type="entry name" value="HAMP"/>
    <property type="match status" value="1"/>
</dbReference>
<evidence type="ECO:0000256" key="10">
    <source>
        <dbReference type="ARBA" id="ARBA00022840"/>
    </source>
</evidence>
<dbReference type="PANTHER" id="PTHR45528">
    <property type="entry name" value="SENSOR HISTIDINE KINASE CPXA"/>
    <property type="match status" value="1"/>
</dbReference>
<keyword evidence="13 14" id="KW-0472">Membrane</keyword>
<evidence type="ECO:0000256" key="11">
    <source>
        <dbReference type="ARBA" id="ARBA00022989"/>
    </source>
</evidence>
<dbReference type="PROSITE" id="PS50885">
    <property type="entry name" value="HAMP"/>
    <property type="match status" value="1"/>
</dbReference>
<reference evidence="17 18" key="1">
    <citation type="submission" date="2019-03" db="EMBL/GenBank/DDBJ databases">
        <title>Genomic Encyclopedia of Type Strains, Phase IV (KMG-IV): sequencing the most valuable type-strain genomes for metagenomic binning, comparative biology and taxonomic classification.</title>
        <authorList>
            <person name="Goeker M."/>
        </authorList>
    </citation>
    <scope>NUCLEOTIDE SEQUENCE [LARGE SCALE GENOMIC DNA]</scope>
    <source>
        <strain evidence="17 18">DSM 10053</strain>
    </source>
</reference>
<dbReference type="InterPro" id="IPR005467">
    <property type="entry name" value="His_kinase_dom"/>
</dbReference>
<dbReference type="CDD" id="cd06225">
    <property type="entry name" value="HAMP"/>
    <property type="match status" value="1"/>
</dbReference>
<dbReference type="NCBIfam" id="NF007007">
    <property type="entry name" value="PRK09470.1"/>
    <property type="match status" value="1"/>
</dbReference>
<keyword evidence="8" id="KW-0547">Nucleotide-binding</keyword>
<dbReference type="InterPro" id="IPR003661">
    <property type="entry name" value="HisK_dim/P_dom"/>
</dbReference>
<dbReference type="GO" id="GO:0000155">
    <property type="term" value="F:phosphorelay sensor kinase activity"/>
    <property type="evidence" value="ECO:0007669"/>
    <property type="project" value="InterPro"/>
</dbReference>
<evidence type="ECO:0000313" key="17">
    <source>
        <dbReference type="EMBL" id="TCK69630.1"/>
    </source>
</evidence>
<dbReference type="SMART" id="SM00388">
    <property type="entry name" value="HisKA"/>
    <property type="match status" value="1"/>
</dbReference>
<organism evidence="17 18">
    <name type="scientific">Lonepinella koalarum</name>
    <dbReference type="NCBI Taxonomy" id="53417"/>
    <lineage>
        <taxon>Bacteria</taxon>
        <taxon>Pseudomonadati</taxon>
        <taxon>Pseudomonadota</taxon>
        <taxon>Gammaproteobacteria</taxon>
        <taxon>Pasteurellales</taxon>
        <taxon>Pasteurellaceae</taxon>
        <taxon>Lonepinella</taxon>
    </lineage>
</organism>
<dbReference type="GO" id="GO:0005886">
    <property type="term" value="C:plasma membrane"/>
    <property type="evidence" value="ECO:0007669"/>
    <property type="project" value="UniProtKB-SubCell"/>
</dbReference>
<dbReference type="PRINTS" id="PR00344">
    <property type="entry name" value="BCTRLSENSOR"/>
</dbReference>
<keyword evidence="11 14" id="KW-1133">Transmembrane helix</keyword>
<dbReference type="EMBL" id="SMGJ01000004">
    <property type="protein sequence ID" value="TCK69630.1"/>
    <property type="molecule type" value="Genomic_DNA"/>
</dbReference>
<dbReference type="InterPro" id="IPR036890">
    <property type="entry name" value="HATPase_C_sf"/>
</dbReference>
<evidence type="ECO:0000256" key="8">
    <source>
        <dbReference type="ARBA" id="ARBA00022741"/>
    </source>
</evidence>
<evidence type="ECO:0000256" key="6">
    <source>
        <dbReference type="ARBA" id="ARBA00022679"/>
    </source>
</evidence>
<evidence type="ECO:0000259" key="16">
    <source>
        <dbReference type="PROSITE" id="PS50885"/>
    </source>
</evidence>
<dbReference type="RefSeq" id="WP_165867227.1">
    <property type="nucleotide sequence ID" value="NZ_CP170642.1"/>
</dbReference>
<dbReference type="GO" id="GO:0005524">
    <property type="term" value="F:ATP binding"/>
    <property type="evidence" value="ECO:0007669"/>
    <property type="project" value="UniProtKB-KW"/>
</dbReference>
<comment type="catalytic activity">
    <reaction evidence="1">
        <text>ATP + protein L-histidine = ADP + protein N-phospho-L-histidine.</text>
        <dbReference type="EC" id="2.7.13.3"/>
    </reaction>
</comment>
<keyword evidence="6" id="KW-0808">Transferase</keyword>
<dbReference type="SMART" id="SM00387">
    <property type="entry name" value="HATPase_c"/>
    <property type="match status" value="1"/>
</dbReference>
<dbReference type="Pfam" id="PF00512">
    <property type="entry name" value="HisKA"/>
    <property type="match status" value="1"/>
</dbReference>
<gene>
    <name evidence="17" type="ORF">EV692_1555</name>
</gene>
<keyword evidence="18" id="KW-1185">Reference proteome</keyword>
<evidence type="ECO:0000256" key="7">
    <source>
        <dbReference type="ARBA" id="ARBA00022692"/>
    </source>
</evidence>
<evidence type="ECO:0000256" key="14">
    <source>
        <dbReference type="SAM" id="Phobius"/>
    </source>
</evidence>
<evidence type="ECO:0000256" key="2">
    <source>
        <dbReference type="ARBA" id="ARBA00004651"/>
    </source>
</evidence>
<keyword evidence="4" id="KW-1003">Cell membrane</keyword>
<dbReference type="Proteomes" id="UP000295496">
    <property type="component" value="Unassembled WGS sequence"/>
</dbReference>
<evidence type="ECO:0000256" key="3">
    <source>
        <dbReference type="ARBA" id="ARBA00012438"/>
    </source>
</evidence>
<comment type="caution">
    <text evidence="17">The sequence shown here is derived from an EMBL/GenBank/DDBJ whole genome shotgun (WGS) entry which is preliminary data.</text>
</comment>
<dbReference type="Gene3D" id="3.30.450.210">
    <property type="entry name" value="Two-component sensor protein CpxA, periplasmic domain"/>
    <property type="match status" value="1"/>
</dbReference>
<evidence type="ECO:0000256" key="13">
    <source>
        <dbReference type="ARBA" id="ARBA00023136"/>
    </source>
</evidence>
<dbReference type="Pfam" id="PF00672">
    <property type="entry name" value="HAMP"/>
    <property type="match status" value="1"/>
</dbReference>